<organism evidence="1 2">
    <name type="scientific">Lindgomyces ingoldianus</name>
    <dbReference type="NCBI Taxonomy" id="673940"/>
    <lineage>
        <taxon>Eukaryota</taxon>
        <taxon>Fungi</taxon>
        <taxon>Dikarya</taxon>
        <taxon>Ascomycota</taxon>
        <taxon>Pezizomycotina</taxon>
        <taxon>Dothideomycetes</taxon>
        <taxon>Pleosporomycetidae</taxon>
        <taxon>Pleosporales</taxon>
        <taxon>Lindgomycetaceae</taxon>
        <taxon>Lindgomyces</taxon>
    </lineage>
</organism>
<comment type="caution">
    <text evidence="1">The sequence shown here is derived from an EMBL/GenBank/DDBJ whole genome shotgun (WGS) entry which is preliminary data.</text>
</comment>
<gene>
    <name evidence="1" type="ORF">BDR25DRAFT_315383</name>
</gene>
<sequence length="159" mass="17892">MSKFKPAIATCPINSFVNAYAIMQGFEPIPYKGDNLPLASLWYPASRDCVSNVMDAFYLTRIDVTDPDKNLSKVIEQSPAINCSFCLVHSNIILVFDKMTKEHDKHVETVRSYLYRVHGMGSVVKVICRGQAKAEDDRAGFYLKASQAGDMVLVVEWDY</sequence>
<dbReference type="EMBL" id="MU003512">
    <property type="protein sequence ID" value="KAF2469376.1"/>
    <property type="molecule type" value="Genomic_DNA"/>
</dbReference>
<accession>A0ACB6QR43</accession>
<protein>
    <submittedName>
        <fullName evidence="1">Uncharacterized protein</fullName>
    </submittedName>
</protein>
<name>A0ACB6QR43_9PLEO</name>
<evidence type="ECO:0000313" key="1">
    <source>
        <dbReference type="EMBL" id="KAF2469376.1"/>
    </source>
</evidence>
<reference evidence="1" key="1">
    <citation type="journal article" date="2020" name="Stud. Mycol.">
        <title>101 Dothideomycetes genomes: a test case for predicting lifestyles and emergence of pathogens.</title>
        <authorList>
            <person name="Haridas S."/>
            <person name="Albert R."/>
            <person name="Binder M."/>
            <person name="Bloem J."/>
            <person name="Labutti K."/>
            <person name="Salamov A."/>
            <person name="Andreopoulos B."/>
            <person name="Baker S."/>
            <person name="Barry K."/>
            <person name="Bills G."/>
            <person name="Bluhm B."/>
            <person name="Cannon C."/>
            <person name="Castanera R."/>
            <person name="Culley D."/>
            <person name="Daum C."/>
            <person name="Ezra D."/>
            <person name="Gonzalez J."/>
            <person name="Henrissat B."/>
            <person name="Kuo A."/>
            <person name="Liang C."/>
            <person name="Lipzen A."/>
            <person name="Lutzoni F."/>
            <person name="Magnuson J."/>
            <person name="Mondo S."/>
            <person name="Nolan M."/>
            <person name="Ohm R."/>
            <person name="Pangilinan J."/>
            <person name="Park H.-J."/>
            <person name="Ramirez L."/>
            <person name="Alfaro M."/>
            <person name="Sun H."/>
            <person name="Tritt A."/>
            <person name="Yoshinaga Y."/>
            <person name="Zwiers L.-H."/>
            <person name="Turgeon B."/>
            <person name="Goodwin S."/>
            <person name="Spatafora J."/>
            <person name="Crous P."/>
            <person name="Grigoriev I."/>
        </authorList>
    </citation>
    <scope>NUCLEOTIDE SEQUENCE</scope>
    <source>
        <strain evidence="1">ATCC 200398</strain>
    </source>
</reference>
<evidence type="ECO:0000313" key="2">
    <source>
        <dbReference type="Proteomes" id="UP000799755"/>
    </source>
</evidence>
<proteinExistence type="predicted"/>
<dbReference type="Proteomes" id="UP000799755">
    <property type="component" value="Unassembled WGS sequence"/>
</dbReference>
<keyword evidence="2" id="KW-1185">Reference proteome</keyword>